<dbReference type="AlphaFoldDB" id="A0A545TS79"/>
<protein>
    <submittedName>
        <fullName evidence="2">Uncharacterized protein</fullName>
    </submittedName>
</protein>
<evidence type="ECO:0000313" key="3">
    <source>
        <dbReference type="Proteomes" id="UP000319732"/>
    </source>
</evidence>
<dbReference type="EMBL" id="VHSG01000010">
    <property type="protein sequence ID" value="TQV80078.1"/>
    <property type="molecule type" value="Genomic_DNA"/>
</dbReference>
<organism evidence="2 3">
    <name type="scientific">Exilibacterium tricleocarpae</name>
    <dbReference type="NCBI Taxonomy" id="2591008"/>
    <lineage>
        <taxon>Bacteria</taxon>
        <taxon>Pseudomonadati</taxon>
        <taxon>Pseudomonadota</taxon>
        <taxon>Gammaproteobacteria</taxon>
        <taxon>Cellvibrionales</taxon>
        <taxon>Cellvibrionaceae</taxon>
        <taxon>Exilibacterium</taxon>
    </lineage>
</organism>
<evidence type="ECO:0000256" key="1">
    <source>
        <dbReference type="SAM" id="SignalP"/>
    </source>
</evidence>
<name>A0A545TS79_9GAMM</name>
<feature type="signal peptide" evidence="1">
    <location>
        <begin position="1"/>
        <end position="19"/>
    </location>
</feature>
<gene>
    <name evidence="2" type="ORF">FKG94_10435</name>
</gene>
<evidence type="ECO:0000313" key="2">
    <source>
        <dbReference type="EMBL" id="TQV80078.1"/>
    </source>
</evidence>
<sequence>MYTALAVLALRVAMGRTIAGIMSVSGAENTAPIGVFEVVYADNAFNQLATPTNSTGRNTNPALTLGKGYNVTEGRYTTDTYLDTSDLTEVFTPYPENQAYTAKLPVLPGALAII</sequence>
<accession>A0A545TS79</accession>
<comment type="caution">
    <text evidence="2">The sequence shown here is derived from an EMBL/GenBank/DDBJ whole genome shotgun (WGS) entry which is preliminary data.</text>
</comment>
<feature type="chain" id="PRO_5021751270" evidence="1">
    <location>
        <begin position="20"/>
        <end position="114"/>
    </location>
</feature>
<keyword evidence="1" id="KW-0732">Signal</keyword>
<dbReference type="Proteomes" id="UP000319732">
    <property type="component" value="Unassembled WGS sequence"/>
</dbReference>
<reference evidence="2 3" key="1">
    <citation type="submission" date="2019-06" db="EMBL/GenBank/DDBJ databases">
        <title>Whole genome sequence for Cellvibrionaceae sp. R142.</title>
        <authorList>
            <person name="Wang G."/>
        </authorList>
    </citation>
    <scope>NUCLEOTIDE SEQUENCE [LARGE SCALE GENOMIC DNA]</scope>
    <source>
        <strain evidence="2 3">R142</strain>
    </source>
</reference>
<keyword evidence="3" id="KW-1185">Reference proteome</keyword>
<proteinExistence type="predicted"/>